<reference evidence="1" key="1">
    <citation type="journal article" date="2023" name="Mol. Phylogenet. Evol.">
        <title>Genome-scale phylogeny and comparative genomics of the fungal order Sordariales.</title>
        <authorList>
            <person name="Hensen N."/>
            <person name="Bonometti L."/>
            <person name="Westerberg I."/>
            <person name="Brannstrom I.O."/>
            <person name="Guillou S."/>
            <person name="Cros-Aarteil S."/>
            <person name="Calhoun S."/>
            <person name="Haridas S."/>
            <person name="Kuo A."/>
            <person name="Mondo S."/>
            <person name="Pangilinan J."/>
            <person name="Riley R."/>
            <person name="LaButti K."/>
            <person name="Andreopoulos B."/>
            <person name="Lipzen A."/>
            <person name="Chen C."/>
            <person name="Yan M."/>
            <person name="Daum C."/>
            <person name="Ng V."/>
            <person name="Clum A."/>
            <person name="Steindorff A."/>
            <person name="Ohm R.A."/>
            <person name="Martin F."/>
            <person name="Silar P."/>
            <person name="Natvig D.O."/>
            <person name="Lalanne C."/>
            <person name="Gautier V."/>
            <person name="Ament-Velasquez S.L."/>
            <person name="Kruys A."/>
            <person name="Hutchinson M.I."/>
            <person name="Powell A.J."/>
            <person name="Barry K."/>
            <person name="Miller A.N."/>
            <person name="Grigoriev I.V."/>
            <person name="Debuchy R."/>
            <person name="Gladieux P."/>
            <person name="Hiltunen Thoren M."/>
            <person name="Johannesson H."/>
        </authorList>
    </citation>
    <scope>NUCLEOTIDE SEQUENCE</scope>
    <source>
        <strain evidence="1">PSN293</strain>
    </source>
</reference>
<accession>A0AAN7B226</accession>
<organism evidence="1 2">
    <name type="scientific">Rhypophila decipiens</name>
    <dbReference type="NCBI Taxonomy" id="261697"/>
    <lineage>
        <taxon>Eukaryota</taxon>
        <taxon>Fungi</taxon>
        <taxon>Dikarya</taxon>
        <taxon>Ascomycota</taxon>
        <taxon>Pezizomycotina</taxon>
        <taxon>Sordariomycetes</taxon>
        <taxon>Sordariomycetidae</taxon>
        <taxon>Sordariales</taxon>
        <taxon>Naviculisporaceae</taxon>
        <taxon>Rhypophila</taxon>
    </lineage>
</organism>
<protein>
    <submittedName>
        <fullName evidence="1">Uncharacterized protein</fullName>
    </submittedName>
</protein>
<dbReference type="EMBL" id="MU858325">
    <property type="protein sequence ID" value="KAK4207037.1"/>
    <property type="molecule type" value="Genomic_DNA"/>
</dbReference>
<reference evidence="1" key="2">
    <citation type="submission" date="2023-05" db="EMBL/GenBank/DDBJ databases">
        <authorList>
            <consortium name="Lawrence Berkeley National Laboratory"/>
            <person name="Steindorff A."/>
            <person name="Hensen N."/>
            <person name="Bonometti L."/>
            <person name="Westerberg I."/>
            <person name="Brannstrom I.O."/>
            <person name="Guillou S."/>
            <person name="Cros-Aarteil S."/>
            <person name="Calhoun S."/>
            <person name="Haridas S."/>
            <person name="Kuo A."/>
            <person name="Mondo S."/>
            <person name="Pangilinan J."/>
            <person name="Riley R."/>
            <person name="Labutti K."/>
            <person name="Andreopoulos B."/>
            <person name="Lipzen A."/>
            <person name="Chen C."/>
            <person name="Yanf M."/>
            <person name="Daum C."/>
            <person name="Ng V."/>
            <person name="Clum A."/>
            <person name="Ohm R."/>
            <person name="Martin F."/>
            <person name="Silar P."/>
            <person name="Natvig D."/>
            <person name="Lalanne C."/>
            <person name="Gautier V."/>
            <person name="Ament-Velasquez S.L."/>
            <person name="Kruys A."/>
            <person name="Hutchinson M.I."/>
            <person name="Powell A.J."/>
            <person name="Barry K."/>
            <person name="Miller A.N."/>
            <person name="Grigoriev I.V."/>
            <person name="Debuchy R."/>
            <person name="Gladieux P."/>
            <person name="Thoren M.H."/>
            <person name="Johannesson H."/>
        </authorList>
    </citation>
    <scope>NUCLEOTIDE SEQUENCE</scope>
    <source>
        <strain evidence="1">PSN293</strain>
    </source>
</reference>
<keyword evidence="2" id="KW-1185">Reference proteome</keyword>
<sequence>MTYVRLEIPLEDIDGSNKLHLANWEALCEKWAFGLRGLRLTIVHLPNLMTLSSGGGDSAEKRGASLAAICPAPGAEGSRVNYPWIDAGLKKLEALRRLEVELKTTMLTDNQKLDWCEGLKGMLSRGLQGGKEDVEIACVRAKVN</sequence>
<evidence type="ECO:0000313" key="2">
    <source>
        <dbReference type="Proteomes" id="UP001301769"/>
    </source>
</evidence>
<dbReference type="Proteomes" id="UP001301769">
    <property type="component" value="Unassembled WGS sequence"/>
</dbReference>
<dbReference type="AlphaFoldDB" id="A0AAN7B226"/>
<gene>
    <name evidence="1" type="ORF">QBC37DRAFT_434096</name>
</gene>
<comment type="caution">
    <text evidence="1">The sequence shown here is derived from an EMBL/GenBank/DDBJ whole genome shotgun (WGS) entry which is preliminary data.</text>
</comment>
<proteinExistence type="predicted"/>
<name>A0AAN7B226_9PEZI</name>
<evidence type="ECO:0000313" key="1">
    <source>
        <dbReference type="EMBL" id="KAK4207037.1"/>
    </source>
</evidence>